<organism evidence="2 3">
    <name type="scientific">Bugula neritina</name>
    <name type="common">Brown bryozoan</name>
    <name type="synonym">Sertularia neritina</name>
    <dbReference type="NCBI Taxonomy" id="10212"/>
    <lineage>
        <taxon>Eukaryota</taxon>
        <taxon>Metazoa</taxon>
        <taxon>Spiralia</taxon>
        <taxon>Lophotrochozoa</taxon>
        <taxon>Bryozoa</taxon>
        <taxon>Gymnolaemata</taxon>
        <taxon>Cheilostomatida</taxon>
        <taxon>Flustrina</taxon>
        <taxon>Buguloidea</taxon>
        <taxon>Bugulidae</taxon>
        <taxon>Bugula</taxon>
    </lineage>
</organism>
<proteinExistence type="predicted"/>
<evidence type="ECO:0000256" key="1">
    <source>
        <dbReference type="SAM" id="MobiDB-lite"/>
    </source>
</evidence>
<feature type="region of interest" description="Disordered" evidence="1">
    <location>
        <begin position="461"/>
        <end position="495"/>
    </location>
</feature>
<keyword evidence="3" id="KW-1185">Reference proteome</keyword>
<dbReference type="Proteomes" id="UP000593567">
    <property type="component" value="Unassembled WGS sequence"/>
</dbReference>
<evidence type="ECO:0000313" key="2">
    <source>
        <dbReference type="EMBL" id="KAF6025889.1"/>
    </source>
</evidence>
<dbReference type="InterPro" id="IPR027417">
    <property type="entry name" value="P-loop_NTPase"/>
</dbReference>
<evidence type="ECO:0000313" key="3">
    <source>
        <dbReference type="Proteomes" id="UP000593567"/>
    </source>
</evidence>
<name>A0A7J7JHS8_BUGNE</name>
<sequence>MASIQILNLKGVLQATDLERLDLCADYAEADPESKALFNSLVFLIRDWEGDDELGEKKEELNDIISHTYALPHPGPNITRSSDDGKTKVRVNFVDIGEDYLMAAKHFFHRLFIESPKPSELQRGKFIVKKFRSLRDRIIDPDIGGIKIQTASEAFQESLLGQAFIESTEFYDSMMTKVYDQHLETEEELLTVLLNIVDETVENFRNKKTIQKYKESSTSKKYLELLVQKKEGLTEKTKFIMDATNLKREKEVFEKKILQQQRSVEELKAKYEKLAEQRKQEVQEKKTQQKTLADEAAAAVKKGVSGQLGKVKEKEVLMEENRGKRRQLEEKEALLKRNVAEAKGREKLEAERREKLEAERREKLEAERREKLEAEKREKLEKEKQQALLEKQRAELKRKEKENQKRQEVMEAEKKMKEMEQQMKECKLKEEQQKKEKDELERLKTEIKKKETTRERLLRQAEERMREERKRMEQLAEQLKQKNEQQDDAVPEERWIGRAEDKIGVKDKSCTIL</sequence>
<dbReference type="Gene3D" id="3.40.50.300">
    <property type="entry name" value="P-loop containing nucleotide triphosphate hydrolases"/>
    <property type="match status" value="1"/>
</dbReference>
<dbReference type="AlphaFoldDB" id="A0A7J7JHS8"/>
<feature type="region of interest" description="Disordered" evidence="1">
    <location>
        <begin position="345"/>
        <end position="440"/>
    </location>
</feature>
<gene>
    <name evidence="2" type="ORF">EB796_015804</name>
</gene>
<protein>
    <submittedName>
        <fullName evidence="2">Uncharacterized protein</fullName>
    </submittedName>
</protein>
<comment type="caution">
    <text evidence="2">The sequence shown here is derived from an EMBL/GenBank/DDBJ whole genome shotgun (WGS) entry which is preliminary data.</text>
</comment>
<accession>A0A7J7JHS8</accession>
<dbReference type="EMBL" id="VXIV02002406">
    <property type="protein sequence ID" value="KAF6025889.1"/>
    <property type="molecule type" value="Genomic_DNA"/>
</dbReference>
<reference evidence="2" key="1">
    <citation type="submission" date="2020-06" db="EMBL/GenBank/DDBJ databases">
        <title>Draft genome of Bugula neritina, a colonial animal packing powerful symbionts and potential medicines.</title>
        <authorList>
            <person name="Rayko M."/>
        </authorList>
    </citation>
    <scope>NUCLEOTIDE SEQUENCE [LARGE SCALE GENOMIC DNA]</scope>
    <source>
        <strain evidence="2">Kwan_BN1</strain>
    </source>
</reference>